<accession>X1M7H6</accession>
<reference evidence="1" key="1">
    <citation type="journal article" date="2014" name="Front. Microbiol.">
        <title>High frequency of phylogenetically diverse reductive dehalogenase-homologous genes in deep subseafloor sedimentary metagenomes.</title>
        <authorList>
            <person name="Kawai M."/>
            <person name="Futagami T."/>
            <person name="Toyoda A."/>
            <person name="Takaki Y."/>
            <person name="Nishi S."/>
            <person name="Hori S."/>
            <person name="Arai W."/>
            <person name="Tsubouchi T."/>
            <person name="Morono Y."/>
            <person name="Uchiyama I."/>
            <person name="Ito T."/>
            <person name="Fujiyama A."/>
            <person name="Inagaki F."/>
            <person name="Takami H."/>
        </authorList>
    </citation>
    <scope>NUCLEOTIDE SEQUENCE</scope>
    <source>
        <strain evidence="1">Expedition CK06-06</strain>
    </source>
</reference>
<gene>
    <name evidence="1" type="ORF">S06H3_20423</name>
</gene>
<comment type="caution">
    <text evidence="1">The sequence shown here is derived from an EMBL/GenBank/DDBJ whole genome shotgun (WGS) entry which is preliminary data.</text>
</comment>
<organism evidence="1">
    <name type="scientific">marine sediment metagenome</name>
    <dbReference type="NCBI Taxonomy" id="412755"/>
    <lineage>
        <taxon>unclassified sequences</taxon>
        <taxon>metagenomes</taxon>
        <taxon>ecological metagenomes</taxon>
    </lineage>
</organism>
<sequence>MAEDRIVPWDGKSGKKYNYWVYEIGQSFEHVPGNYCFAKEVKPHKWIPIYFGETSDLSEFFGNHHRIPDIQREGATHIHTHTGNANKEARLAEEADLVEKWHPKYND</sequence>
<evidence type="ECO:0000313" key="1">
    <source>
        <dbReference type="EMBL" id="GAI14021.1"/>
    </source>
</evidence>
<dbReference type="AlphaFoldDB" id="X1M7H6"/>
<dbReference type="EMBL" id="BARV01010575">
    <property type="protein sequence ID" value="GAI14021.1"/>
    <property type="molecule type" value="Genomic_DNA"/>
</dbReference>
<protein>
    <submittedName>
        <fullName evidence="1">Uncharacterized protein</fullName>
    </submittedName>
</protein>
<proteinExistence type="predicted"/>
<name>X1M7H6_9ZZZZ</name>